<keyword evidence="7 9" id="KW-1133">Transmembrane helix</keyword>
<feature type="transmembrane region" description="Helical" evidence="9">
    <location>
        <begin position="187"/>
        <end position="208"/>
    </location>
</feature>
<feature type="transmembrane region" description="Helical" evidence="9">
    <location>
        <begin position="274"/>
        <end position="299"/>
    </location>
</feature>
<name>A0ABS6EK98_9CLOT</name>
<evidence type="ECO:0000256" key="7">
    <source>
        <dbReference type="ARBA" id="ARBA00022989"/>
    </source>
</evidence>
<evidence type="ECO:0000313" key="10">
    <source>
        <dbReference type="EMBL" id="MBU5485631.1"/>
    </source>
</evidence>
<reference evidence="10 11" key="1">
    <citation type="submission" date="2021-06" db="EMBL/GenBank/DDBJ databases">
        <authorList>
            <person name="Sun Q."/>
            <person name="Li D."/>
        </authorList>
    </citation>
    <scope>NUCLEOTIDE SEQUENCE [LARGE SCALE GENOMIC DNA]</scope>
    <source>
        <strain evidence="10 11">MSJ-11</strain>
    </source>
</reference>
<comment type="caution">
    <text evidence="10">The sequence shown here is derived from an EMBL/GenBank/DDBJ whole genome shotgun (WGS) entry which is preliminary data.</text>
</comment>
<feature type="transmembrane region" description="Helical" evidence="9">
    <location>
        <begin position="146"/>
        <end position="167"/>
    </location>
</feature>
<comment type="function">
    <text evidence="9">Component of the transport system for branched-chain amino acids.</text>
</comment>
<keyword evidence="3 9" id="KW-0813">Transport</keyword>
<dbReference type="PANTHER" id="PTHR30588:SF0">
    <property type="entry name" value="BRANCHED-CHAIN AMINO ACID PERMEASE BRNQ"/>
    <property type="match status" value="1"/>
</dbReference>
<comment type="similarity">
    <text evidence="2 9">Belongs to the branched chain amino acid transporter family.</text>
</comment>
<feature type="transmembrane region" description="Helical" evidence="9">
    <location>
        <begin position="7"/>
        <end position="27"/>
    </location>
</feature>
<dbReference type="RefSeq" id="WP_216440160.1">
    <property type="nucleotide sequence ID" value="NZ_JAHLQF010000003.1"/>
</dbReference>
<evidence type="ECO:0000256" key="3">
    <source>
        <dbReference type="ARBA" id="ARBA00022448"/>
    </source>
</evidence>
<feature type="transmembrane region" description="Helical" evidence="9">
    <location>
        <begin position="39"/>
        <end position="63"/>
    </location>
</feature>
<evidence type="ECO:0000256" key="6">
    <source>
        <dbReference type="ARBA" id="ARBA00022970"/>
    </source>
</evidence>
<keyword evidence="4" id="KW-1003">Cell membrane</keyword>
<feature type="transmembrane region" description="Helical" evidence="9">
    <location>
        <begin position="334"/>
        <end position="355"/>
    </location>
</feature>
<sequence>MSKDLKNILITGMALFSTFFGAGNLIFPPTLGYMAGDKWGYIGLGFLITCIGLPLFGIMSVALSGGKTEDLTSKISPTFGKILCSIIMLSIGPLFAVPRTGATTFELGVLPLFPNANSIVVSIIFFSITYILAVNESSVVDRIGAILTPFLLITLGIIIVKGILFPIGTPVNTNIEGAFSKGFTEGYQTMDALGSIILAQMFIGDLFVKGYKDRKTQINIIMKAGIVSSVCLGIVYLGLLYIGGTASGIADQDFTRTTILVFISQRLLGNSSKIIFGGAIAAACLTTSVGLTATTGNYFNKLLENKISYKTIVLLACVTSAIMSNYGVESIVKLAIPILQIIYPVVIVLIVLSMFSKYIVNKGIYSGAVYGAMIVSLINSLNSAGITYVFSDAIKMLPFYEGGFSWILPAIVGGIIGGIFFNKDKSK</sequence>
<evidence type="ECO:0000256" key="5">
    <source>
        <dbReference type="ARBA" id="ARBA00022692"/>
    </source>
</evidence>
<feature type="transmembrane region" description="Helical" evidence="9">
    <location>
        <begin position="220"/>
        <end position="242"/>
    </location>
</feature>
<feature type="transmembrane region" description="Helical" evidence="9">
    <location>
        <begin position="403"/>
        <end position="421"/>
    </location>
</feature>
<dbReference type="Proteomes" id="UP000726170">
    <property type="component" value="Unassembled WGS sequence"/>
</dbReference>
<dbReference type="Pfam" id="PF05525">
    <property type="entry name" value="Branch_AA_trans"/>
    <property type="match status" value="1"/>
</dbReference>
<feature type="transmembrane region" description="Helical" evidence="9">
    <location>
        <begin position="116"/>
        <end position="134"/>
    </location>
</feature>
<keyword evidence="8 9" id="KW-0472">Membrane</keyword>
<keyword evidence="6 9" id="KW-0029">Amino-acid transport</keyword>
<keyword evidence="11" id="KW-1185">Reference proteome</keyword>
<evidence type="ECO:0000256" key="2">
    <source>
        <dbReference type="ARBA" id="ARBA00008540"/>
    </source>
</evidence>
<evidence type="ECO:0000313" key="11">
    <source>
        <dbReference type="Proteomes" id="UP000726170"/>
    </source>
</evidence>
<evidence type="ECO:0000256" key="9">
    <source>
        <dbReference type="RuleBase" id="RU362122"/>
    </source>
</evidence>
<dbReference type="InterPro" id="IPR004685">
    <property type="entry name" value="Brnchd-chn_aa_trnsp_Livcs"/>
</dbReference>
<feature type="transmembrane region" description="Helical" evidence="9">
    <location>
        <begin position="367"/>
        <end position="391"/>
    </location>
</feature>
<dbReference type="PANTHER" id="PTHR30588">
    <property type="entry name" value="BRANCHED-CHAIN AMINO ACID TRANSPORT SYSTEM 2 CARRIER PROTEIN"/>
    <property type="match status" value="1"/>
</dbReference>
<dbReference type="NCBIfam" id="TIGR00796">
    <property type="entry name" value="livcs"/>
    <property type="match status" value="1"/>
</dbReference>
<dbReference type="EMBL" id="JAHLQF010000003">
    <property type="protein sequence ID" value="MBU5485631.1"/>
    <property type="molecule type" value="Genomic_DNA"/>
</dbReference>
<evidence type="ECO:0000256" key="4">
    <source>
        <dbReference type="ARBA" id="ARBA00022475"/>
    </source>
</evidence>
<proteinExistence type="inferred from homology"/>
<gene>
    <name evidence="10" type="primary">brnQ</name>
    <name evidence="10" type="ORF">KQI86_15025</name>
</gene>
<comment type="subcellular location">
    <subcellularLocation>
        <location evidence="1 9">Cell membrane</location>
        <topology evidence="1 9">Multi-pass membrane protein</topology>
    </subcellularLocation>
</comment>
<feature type="transmembrane region" description="Helical" evidence="9">
    <location>
        <begin position="75"/>
        <end position="96"/>
    </location>
</feature>
<keyword evidence="5 9" id="KW-0812">Transmembrane</keyword>
<evidence type="ECO:0000256" key="1">
    <source>
        <dbReference type="ARBA" id="ARBA00004651"/>
    </source>
</evidence>
<accession>A0ABS6EK98</accession>
<protein>
    <recommendedName>
        <fullName evidence="9">Branched-chain amino acid transport system carrier protein</fullName>
    </recommendedName>
</protein>
<organism evidence="10 11">
    <name type="scientific">Clostridium mobile</name>
    <dbReference type="NCBI Taxonomy" id="2841512"/>
    <lineage>
        <taxon>Bacteria</taxon>
        <taxon>Bacillati</taxon>
        <taxon>Bacillota</taxon>
        <taxon>Clostridia</taxon>
        <taxon>Eubacteriales</taxon>
        <taxon>Clostridiaceae</taxon>
        <taxon>Clostridium</taxon>
    </lineage>
</organism>
<evidence type="ECO:0000256" key="8">
    <source>
        <dbReference type="ARBA" id="ARBA00023136"/>
    </source>
</evidence>
<feature type="transmembrane region" description="Helical" evidence="9">
    <location>
        <begin position="311"/>
        <end position="328"/>
    </location>
</feature>